<keyword evidence="3 4" id="KW-0810">Translation regulation</keyword>
<keyword evidence="5" id="KW-0282">Flagellum</keyword>
<gene>
    <name evidence="4" type="primary">fliW</name>
    <name evidence="5" type="ORF">GNP95_19445</name>
</gene>
<dbReference type="HAMAP" id="MF_01185">
    <property type="entry name" value="FliW"/>
    <property type="match status" value="1"/>
</dbReference>
<dbReference type="InterPro" id="IPR024046">
    <property type="entry name" value="Flagellar_assmbl_FliW_dom_sf"/>
</dbReference>
<comment type="subunit">
    <text evidence="4">Interacts with translational regulator CsrA and flagellin(s).</text>
</comment>
<proteinExistence type="inferred from homology"/>
<evidence type="ECO:0000256" key="4">
    <source>
        <dbReference type="HAMAP-Rule" id="MF_01185"/>
    </source>
</evidence>
<dbReference type="Gene3D" id="2.30.290.10">
    <property type="entry name" value="BH3618-like"/>
    <property type="match status" value="1"/>
</dbReference>
<dbReference type="EMBL" id="WNZW01000010">
    <property type="protein sequence ID" value="MUG47145.1"/>
    <property type="molecule type" value="Genomic_DNA"/>
</dbReference>
<keyword evidence="1 4" id="KW-0963">Cytoplasm</keyword>
<comment type="subcellular location">
    <subcellularLocation>
        <location evidence="4">Cytoplasm</location>
    </subcellularLocation>
</comment>
<protein>
    <recommendedName>
        <fullName evidence="4">Flagellar assembly factor FliW</fullName>
    </recommendedName>
</protein>
<dbReference type="GO" id="GO:0044780">
    <property type="term" value="P:bacterial-type flagellum assembly"/>
    <property type="evidence" value="ECO:0007669"/>
    <property type="project" value="UniProtKB-UniRule"/>
</dbReference>
<evidence type="ECO:0000256" key="1">
    <source>
        <dbReference type="ARBA" id="ARBA00022490"/>
    </source>
</evidence>
<dbReference type="InterPro" id="IPR003775">
    <property type="entry name" value="Flagellar_assembly_factor_FliW"/>
</dbReference>
<comment type="function">
    <text evidence="4">Acts as an anti-CsrA protein, binds CsrA and prevents it from repressing translation of its target genes, one of which is flagellin. Binds to flagellin and participates in the assembly of the flagellum.</text>
</comment>
<dbReference type="Proteomes" id="UP000447876">
    <property type="component" value="Unassembled WGS sequence"/>
</dbReference>
<organism evidence="5 6">
    <name type="scientific">Paenibacillus woosongensis</name>
    <dbReference type="NCBI Taxonomy" id="307580"/>
    <lineage>
        <taxon>Bacteria</taxon>
        <taxon>Bacillati</taxon>
        <taxon>Bacillota</taxon>
        <taxon>Bacilli</taxon>
        <taxon>Bacillales</taxon>
        <taxon>Paenibacillaceae</taxon>
        <taxon>Paenibacillus</taxon>
    </lineage>
</organism>
<dbReference type="PANTHER" id="PTHR39190:SF1">
    <property type="entry name" value="FLAGELLAR ASSEMBLY FACTOR FLIW"/>
    <property type="match status" value="1"/>
</dbReference>
<evidence type="ECO:0000313" key="6">
    <source>
        <dbReference type="Proteomes" id="UP000447876"/>
    </source>
</evidence>
<reference evidence="5 6" key="1">
    <citation type="submission" date="2019-11" db="EMBL/GenBank/DDBJ databases">
        <title>Draft genome sequences of five Paenibacillus species of dairy origin.</title>
        <authorList>
            <person name="Olajide A.M."/>
            <person name="Chen S."/>
            <person name="Lapointe G."/>
        </authorList>
    </citation>
    <scope>NUCLEOTIDE SEQUENCE [LARGE SCALE GENOMIC DNA]</scope>
    <source>
        <strain evidence="5 6">12CR55</strain>
    </source>
</reference>
<dbReference type="SUPFAM" id="SSF141457">
    <property type="entry name" value="BH3618-like"/>
    <property type="match status" value="1"/>
</dbReference>
<sequence>MIVQTARFGNIEVYPDTTWDFSVPILGFEEYRSFVGITQEDSPFEFIQSLEEGNLTFVLTDPFVFYPEYEFTLEQRWRDILQIEKEDEVIVRSVVTVRSPSDITLNLKAPIIMNPKSRKAAQIILEQSVYETRHPLNKIEDQEGRHADTVEK</sequence>
<dbReference type="GO" id="GO:0006417">
    <property type="term" value="P:regulation of translation"/>
    <property type="evidence" value="ECO:0007669"/>
    <property type="project" value="UniProtKB-KW"/>
</dbReference>
<keyword evidence="5" id="KW-0966">Cell projection</keyword>
<dbReference type="GO" id="GO:0005737">
    <property type="term" value="C:cytoplasm"/>
    <property type="evidence" value="ECO:0007669"/>
    <property type="project" value="UniProtKB-SubCell"/>
</dbReference>
<dbReference type="AlphaFoldDB" id="A0A7X3CQI7"/>
<comment type="caution">
    <text evidence="5">The sequence shown here is derived from an EMBL/GenBank/DDBJ whole genome shotgun (WGS) entry which is preliminary data.</text>
</comment>
<dbReference type="OrthoDB" id="9801235at2"/>
<accession>A0A7X3CQI7</accession>
<name>A0A7X3CQI7_9BACL</name>
<dbReference type="Pfam" id="PF02623">
    <property type="entry name" value="FliW"/>
    <property type="match status" value="1"/>
</dbReference>
<dbReference type="PANTHER" id="PTHR39190">
    <property type="entry name" value="FLAGELLAR ASSEMBLY FACTOR FLIW"/>
    <property type="match status" value="1"/>
</dbReference>
<keyword evidence="2 4" id="KW-1005">Bacterial flagellum biogenesis</keyword>
<evidence type="ECO:0000256" key="2">
    <source>
        <dbReference type="ARBA" id="ARBA00022795"/>
    </source>
</evidence>
<evidence type="ECO:0000313" key="5">
    <source>
        <dbReference type="EMBL" id="MUG47145.1"/>
    </source>
</evidence>
<dbReference type="RefSeq" id="WP_155612523.1">
    <property type="nucleotide sequence ID" value="NZ_WNZW01000010.1"/>
</dbReference>
<evidence type="ECO:0000256" key="3">
    <source>
        <dbReference type="ARBA" id="ARBA00022845"/>
    </source>
</evidence>
<keyword evidence="5" id="KW-0969">Cilium</keyword>
<keyword evidence="4" id="KW-0143">Chaperone</keyword>
<comment type="similarity">
    <text evidence="4">Belongs to the FliW family.</text>
</comment>